<evidence type="ECO:0000313" key="14">
    <source>
        <dbReference type="Proteomes" id="UP000460220"/>
    </source>
</evidence>
<reference evidence="13 14" key="1">
    <citation type="journal article" date="2019" name="Nat. Med.">
        <title>A library of human gut bacterial isolates paired with longitudinal multiomics data enables mechanistic microbiome research.</title>
        <authorList>
            <person name="Poyet M."/>
            <person name="Groussin M."/>
            <person name="Gibbons S.M."/>
            <person name="Avila-Pacheco J."/>
            <person name="Jiang X."/>
            <person name="Kearney S.M."/>
            <person name="Perrotta A.R."/>
            <person name="Berdy B."/>
            <person name="Zhao S."/>
            <person name="Lieberman T.D."/>
            <person name="Swanson P.K."/>
            <person name="Smith M."/>
            <person name="Roesemann S."/>
            <person name="Alexander J.E."/>
            <person name="Rich S.A."/>
            <person name="Livny J."/>
            <person name="Vlamakis H."/>
            <person name="Clish C."/>
            <person name="Bullock K."/>
            <person name="Deik A."/>
            <person name="Scott J."/>
            <person name="Pierce K.A."/>
            <person name="Xavier R.J."/>
            <person name="Alm E.J."/>
        </authorList>
    </citation>
    <scope>NUCLEOTIDE SEQUENCE</scope>
    <source>
        <strain evidence="12 14">BIOML-A12</strain>
        <strain evidence="13">BIOML-A6</strain>
    </source>
</reference>
<dbReference type="InterPro" id="IPR023838">
    <property type="entry name" value="T7SS_EsaA"/>
</dbReference>
<evidence type="ECO:0000256" key="6">
    <source>
        <dbReference type="ARBA" id="ARBA00022989"/>
    </source>
</evidence>
<proteinExistence type="inferred from homology"/>
<dbReference type="InterPro" id="IPR051328">
    <property type="entry name" value="T7SS_ABC-Transporter"/>
</dbReference>
<feature type="coiled-coil region" evidence="10">
    <location>
        <begin position="726"/>
        <end position="760"/>
    </location>
</feature>
<dbReference type="AlphaFoldDB" id="A0A6A8VB52"/>
<evidence type="ECO:0000313" key="13">
    <source>
        <dbReference type="EMBL" id="MTS01631.1"/>
    </source>
</evidence>
<comment type="similarity">
    <text evidence="2">Belongs to the EsaA family.</text>
</comment>
<gene>
    <name evidence="13" type="primary">esaA</name>
    <name evidence="12" type="ORF">GMC73_06405</name>
    <name evidence="13" type="ORF">GMC90_07390</name>
</gene>
<evidence type="ECO:0000256" key="10">
    <source>
        <dbReference type="SAM" id="Coils"/>
    </source>
</evidence>
<feature type="transmembrane region" description="Helical" evidence="11">
    <location>
        <begin position="923"/>
        <end position="949"/>
    </location>
</feature>
<evidence type="ECO:0000256" key="9">
    <source>
        <dbReference type="ARBA" id="ARBA00046722"/>
    </source>
</evidence>
<comment type="subunit">
    <text evidence="9">Homodimer. Interacts with EssB.</text>
</comment>
<dbReference type="GO" id="GO:0005886">
    <property type="term" value="C:plasma membrane"/>
    <property type="evidence" value="ECO:0007669"/>
    <property type="project" value="UniProtKB-SubCell"/>
</dbReference>
<feature type="transmembrane region" description="Helical" evidence="11">
    <location>
        <begin position="969"/>
        <end position="993"/>
    </location>
</feature>
<keyword evidence="6 11" id="KW-1133">Transmembrane helix</keyword>
<keyword evidence="7" id="KW-0843">Virulence</keyword>
<comment type="subcellular location">
    <subcellularLocation>
        <location evidence="1">Cell membrane</location>
        <topology evidence="1">Multi-pass membrane protein</topology>
    </subcellularLocation>
</comment>
<dbReference type="EMBL" id="WMYY01000005">
    <property type="protein sequence ID" value="MTR66881.1"/>
    <property type="molecule type" value="Genomic_DNA"/>
</dbReference>
<keyword evidence="8 11" id="KW-0472">Membrane</keyword>
<dbReference type="NCBIfam" id="TIGR03929">
    <property type="entry name" value="T7_esaA_Nterm"/>
    <property type="match status" value="1"/>
</dbReference>
<dbReference type="EMBL" id="WMZE01000003">
    <property type="protein sequence ID" value="MTS01631.1"/>
    <property type="molecule type" value="Genomic_DNA"/>
</dbReference>
<sequence>MEVKNIKWLKYIGQSAVVLLLMGSVVGLYTTVQKDQKQNEAKTVQTTENTKLNIAVVNEDKAVKLNDKEYNLGASYVKNIERDNSQNWSVVPRGAAESGLADGKYQLMIVIPSDFSEKILEVNAVNAEKTTVTYKVNAAGNSQVENEANKVAKDIVSDLNSQLVDMYMVSILSNLYTAQKNVETSNKIQSTNIGSYRTNLLDSALDSKNIFPSLYSLSTSSVESNNALKTVLESYTQAFDQLTQSQGQYGQNFDLLIKQRSEDKISQEEFMNQLMSMNQSVVSEKTQELYKNLQLNQEAITKQLSQPTETAGDSSGTKTYASLTKEVNDRVADLEKGIKAERDKLDEHENNIESSVKAKILDYYGLKEGEKVTLRTLLGKTSIKTLSEARNKADDDIRQAIEKLPSLDPASLDLNKYGNLNAAIDFDSAFAGTKAHPKGNADALKKLAQEVDAKSTAVADVLNAKSGKQKVSIHVPAGVKVDTWTYDGQTYAGSGEQEVELKDGKQIQIHLVEDGGAMPSAIDVEVLVNGVSSTSVTVSAEDLKTAVANYASKASEIALDYQRAGALIDAYYPKDDKGDRHSLYDPIEDMDLTNALVDIVKAAVSSNIKDYRKSIETDESGDATKGVKAQLDGTLQQLQDLGPQLQANLQAIENTNKDLTQNINDQLTQYADLQKRLEEISKTQETVTQAQTKTDADLSALGSEYTSLLSSTESVKNSSRSNVEAANSTNEIFSQLNKELEKAQGNTEKLSSNAESLMGEFDKELSENGNFVEAFRKVFNNAYENGVPNEVLLDFLSNPVAEKSSSVKATINVYRPFIWIFMLEVLSLFTAYLFATQPIIRKVKDRFKLDRLQESDLLTVGILVGLSLILGLVIGMISSIQLSVGREYVPSWVFLAVLASFVLVQLQYLLLKHFRVIGMGLAFFMLISYVYLSSAIGTTATLSGLPALVKNVNLLSILEGQFAGYFDGQTAGIGVFFGLLVLFGLLAVANIFVPKKFTQTKEIESSI</sequence>
<comment type="caution">
    <text evidence="13">The sequence shown here is derived from an EMBL/GenBank/DDBJ whole genome shotgun (WGS) entry which is preliminary data.</text>
</comment>
<feature type="transmembrane region" description="Helical" evidence="11">
    <location>
        <begin position="892"/>
        <end position="911"/>
    </location>
</feature>
<evidence type="ECO:0000256" key="8">
    <source>
        <dbReference type="ARBA" id="ARBA00023136"/>
    </source>
</evidence>
<dbReference type="PANTHER" id="PTHR43077">
    <property type="entry name" value="TRANSPORT PERMEASE YVFS-RELATED"/>
    <property type="match status" value="1"/>
</dbReference>
<evidence type="ECO:0000256" key="11">
    <source>
        <dbReference type="SAM" id="Phobius"/>
    </source>
</evidence>
<accession>A0A6A8VB52</accession>
<evidence type="ECO:0000256" key="1">
    <source>
        <dbReference type="ARBA" id="ARBA00004651"/>
    </source>
</evidence>
<protein>
    <recommendedName>
        <fullName evidence="3">Type VII secretion system accessory factor EsaA</fullName>
    </recommendedName>
</protein>
<evidence type="ECO:0000256" key="7">
    <source>
        <dbReference type="ARBA" id="ARBA00023026"/>
    </source>
</evidence>
<evidence type="ECO:0000256" key="3">
    <source>
        <dbReference type="ARBA" id="ARBA00020819"/>
    </source>
</evidence>
<feature type="coiled-coil region" evidence="10">
    <location>
        <begin position="635"/>
        <end position="683"/>
    </location>
</feature>
<organism evidence="13">
    <name type="scientific">Streptococcus parasanguinis</name>
    <dbReference type="NCBI Taxonomy" id="1318"/>
    <lineage>
        <taxon>Bacteria</taxon>
        <taxon>Bacillati</taxon>
        <taxon>Bacillota</taxon>
        <taxon>Bacilli</taxon>
        <taxon>Lactobacillales</taxon>
        <taxon>Streptococcaceae</taxon>
        <taxon>Streptococcus</taxon>
    </lineage>
</organism>
<feature type="coiled-coil region" evidence="10">
    <location>
        <begin position="331"/>
        <end position="358"/>
    </location>
</feature>
<evidence type="ECO:0000256" key="2">
    <source>
        <dbReference type="ARBA" id="ARBA00008338"/>
    </source>
</evidence>
<dbReference type="RefSeq" id="WP_155127268.1">
    <property type="nucleotide sequence ID" value="NZ_WMYY01000005.1"/>
</dbReference>
<dbReference type="PANTHER" id="PTHR43077:SF10">
    <property type="entry name" value="TRANSPORT PERMEASE PROTEIN"/>
    <property type="match status" value="1"/>
</dbReference>
<name>A0A6A8VB52_STRPA</name>
<evidence type="ECO:0000313" key="12">
    <source>
        <dbReference type="EMBL" id="MTR66881.1"/>
    </source>
</evidence>
<feature type="transmembrane region" description="Helical" evidence="11">
    <location>
        <begin position="817"/>
        <end position="836"/>
    </location>
</feature>
<evidence type="ECO:0000256" key="4">
    <source>
        <dbReference type="ARBA" id="ARBA00022475"/>
    </source>
</evidence>
<keyword evidence="4" id="KW-1003">Cell membrane</keyword>
<keyword evidence="10" id="KW-0175">Coiled coil</keyword>
<feature type="transmembrane region" description="Helical" evidence="11">
    <location>
        <begin position="857"/>
        <end position="880"/>
    </location>
</feature>
<evidence type="ECO:0000256" key="5">
    <source>
        <dbReference type="ARBA" id="ARBA00022692"/>
    </source>
</evidence>
<dbReference type="Proteomes" id="UP000460220">
    <property type="component" value="Unassembled WGS sequence"/>
</dbReference>
<keyword evidence="5 11" id="KW-0812">Transmembrane</keyword>